<dbReference type="Proteomes" id="UP000031561">
    <property type="component" value="Unassembled WGS sequence"/>
</dbReference>
<comment type="caution">
    <text evidence="1">The sequence shown here is derived from an EMBL/GenBank/DDBJ whole genome shotgun (WGS) entry which is preliminary data.</text>
</comment>
<dbReference type="EMBL" id="JTHE03000061">
    <property type="protein sequence ID" value="MCM1983474.1"/>
    <property type="molecule type" value="Genomic_DNA"/>
</dbReference>
<dbReference type="InterPro" id="IPR007263">
    <property type="entry name" value="DCC1-like"/>
</dbReference>
<accession>A0ABD4T4F8</accession>
<evidence type="ECO:0000313" key="2">
    <source>
        <dbReference type="Proteomes" id="UP000031561"/>
    </source>
</evidence>
<evidence type="ECO:0000313" key="1">
    <source>
        <dbReference type="EMBL" id="MCM1983474.1"/>
    </source>
</evidence>
<dbReference type="PANTHER" id="PTHR34290:SF2">
    <property type="entry name" value="OS04G0668800 PROTEIN"/>
    <property type="match status" value="1"/>
</dbReference>
<dbReference type="RefSeq" id="WP_166275268.1">
    <property type="nucleotide sequence ID" value="NZ_JTHE03000061.1"/>
</dbReference>
<dbReference type="Pfam" id="PF04134">
    <property type="entry name" value="DCC1-like"/>
    <property type="match status" value="1"/>
</dbReference>
<reference evidence="1 2" key="1">
    <citation type="journal article" date="2015" name="Genome Announc.">
        <title>Draft Genome Sequence of Filamentous Marine Cyanobacterium Lyngbya confervoides Strain BDU141951.</title>
        <authorList>
            <person name="Chandrababunaidu M.M."/>
            <person name="Sen D."/>
            <person name="Tripathy S."/>
        </authorList>
    </citation>
    <scope>NUCLEOTIDE SEQUENCE [LARGE SCALE GENOMIC DNA]</scope>
    <source>
        <strain evidence="1 2">BDU141951</strain>
    </source>
</reference>
<dbReference type="PANTHER" id="PTHR34290">
    <property type="entry name" value="SI:CH73-390P7.2"/>
    <property type="match status" value="1"/>
</dbReference>
<gene>
    <name evidence="1" type="ORF">QQ91_0011660</name>
</gene>
<keyword evidence="2" id="KW-1185">Reference proteome</keyword>
<sequence>MTVNCPSPGSPAATPPTWSIQLLYDGDCPLCLREVRFLKSRDRRGAIDFVDIASPHYDPLLHQNISYHDAMGRIHAILPSGEILRDVAVFRHLYQAVGLGWVYALTRLRGVETLANWVYGIWARRRLAWTGRPDLAELEAQRQCQTGRCSPPSA</sequence>
<dbReference type="AlphaFoldDB" id="A0ABD4T4F8"/>
<dbReference type="InterPro" id="IPR044691">
    <property type="entry name" value="DCC1_Trx"/>
</dbReference>
<organism evidence="1 2">
    <name type="scientific">Lyngbya confervoides BDU141951</name>
    <dbReference type="NCBI Taxonomy" id="1574623"/>
    <lineage>
        <taxon>Bacteria</taxon>
        <taxon>Bacillati</taxon>
        <taxon>Cyanobacteriota</taxon>
        <taxon>Cyanophyceae</taxon>
        <taxon>Oscillatoriophycideae</taxon>
        <taxon>Oscillatoriales</taxon>
        <taxon>Microcoleaceae</taxon>
        <taxon>Lyngbya</taxon>
    </lineage>
</organism>
<protein>
    <submittedName>
        <fullName evidence="1">DUF393 domain-containing protein</fullName>
    </submittedName>
</protein>
<proteinExistence type="predicted"/>
<name>A0ABD4T4F8_9CYAN</name>